<accession>A0ACC2N4Z2</accession>
<evidence type="ECO:0000313" key="2">
    <source>
        <dbReference type="Proteomes" id="UP001239111"/>
    </source>
</evidence>
<sequence length="134" mass="15911">MYKKFIVSFLQLFGPQTLFSTILSSNPKWLLYLQAICIAALQYGAAYPRMSEKEPEKFEIIRKMMALPLLPADDIERTFKIIKEEAESKFKNFFMKFCEKYIEGYWFKNKARGPHSITVYNQLNRTNNDNETYH</sequence>
<organism evidence="1 2">
    <name type="scientific">Eretmocerus hayati</name>
    <dbReference type="NCBI Taxonomy" id="131215"/>
    <lineage>
        <taxon>Eukaryota</taxon>
        <taxon>Metazoa</taxon>
        <taxon>Ecdysozoa</taxon>
        <taxon>Arthropoda</taxon>
        <taxon>Hexapoda</taxon>
        <taxon>Insecta</taxon>
        <taxon>Pterygota</taxon>
        <taxon>Neoptera</taxon>
        <taxon>Endopterygota</taxon>
        <taxon>Hymenoptera</taxon>
        <taxon>Apocrita</taxon>
        <taxon>Proctotrupomorpha</taxon>
        <taxon>Chalcidoidea</taxon>
        <taxon>Aphelinidae</taxon>
        <taxon>Aphelininae</taxon>
        <taxon>Eretmocerus</taxon>
    </lineage>
</organism>
<reference evidence="1" key="1">
    <citation type="submission" date="2023-04" db="EMBL/GenBank/DDBJ databases">
        <title>A chromosome-level genome assembly of the parasitoid wasp Eretmocerus hayati.</title>
        <authorList>
            <person name="Zhong Y."/>
            <person name="Liu S."/>
            <person name="Liu Y."/>
        </authorList>
    </citation>
    <scope>NUCLEOTIDE SEQUENCE</scope>
    <source>
        <strain evidence="1">ZJU_SS_LIU_2023</strain>
    </source>
</reference>
<dbReference type="Proteomes" id="UP001239111">
    <property type="component" value="Chromosome 4"/>
</dbReference>
<gene>
    <name evidence="1" type="ORF">QAD02_007433</name>
</gene>
<evidence type="ECO:0000313" key="1">
    <source>
        <dbReference type="EMBL" id="KAJ8665771.1"/>
    </source>
</evidence>
<comment type="caution">
    <text evidence="1">The sequence shown here is derived from an EMBL/GenBank/DDBJ whole genome shotgun (WGS) entry which is preliminary data.</text>
</comment>
<proteinExistence type="predicted"/>
<name>A0ACC2N4Z2_9HYME</name>
<dbReference type="EMBL" id="CM056744">
    <property type="protein sequence ID" value="KAJ8665771.1"/>
    <property type="molecule type" value="Genomic_DNA"/>
</dbReference>
<protein>
    <submittedName>
        <fullName evidence="1">Uncharacterized protein</fullName>
    </submittedName>
</protein>
<keyword evidence="2" id="KW-1185">Reference proteome</keyword>